<organism evidence="1 2">
    <name type="scientific">Cryoendolithus antarcticus</name>
    <dbReference type="NCBI Taxonomy" id="1507870"/>
    <lineage>
        <taxon>Eukaryota</taxon>
        <taxon>Fungi</taxon>
        <taxon>Dikarya</taxon>
        <taxon>Ascomycota</taxon>
        <taxon>Pezizomycotina</taxon>
        <taxon>Dothideomycetes</taxon>
        <taxon>Dothideomycetidae</taxon>
        <taxon>Cladosporiales</taxon>
        <taxon>Cladosporiaceae</taxon>
        <taxon>Cryoendolithus</taxon>
    </lineage>
</organism>
<protein>
    <submittedName>
        <fullName evidence="1">Uncharacterized protein</fullName>
    </submittedName>
</protein>
<comment type="caution">
    <text evidence="1">The sequence shown here is derived from an EMBL/GenBank/DDBJ whole genome shotgun (WGS) entry which is preliminary data.</text>
</comment>
<evidence type="ECO:0000313" key="1">
    <source>
        <dbReference type="EMBL" id="OQN99857.1"/>
    </source>
</evidence>
<dbReference type="AlphaFoldDB" id="A0A1V8SLF1"/>
<sequence>MPSNLPNLRRLFVEARRLIAKSKQAVKQTNLQQAIIFTYLTADMPNIWARDDRRSLWHCPSPSTIRDISDGLDLTIMPVTMLPIRITEQWRLDVPMLDEWKRRDVLPTREEMQEELDAALREAMQTENVRDEGNLINQI</sequence>
<accession>A0A1V8SLF1</accession>
<dbReference type="OrthoDB" id="2122015at2759"/>
<dbReference type="EMBL" id="NAJO01000038">
    <property type="protein sequence ID" value="OQN99857.1"/>
    <property type="molecule type" value="Genomic_DNA"/>
</dbReference>
<name>A0A1V8SLF1_9PEZI</name>
<proteinExistence type="predicted"/>
<reference evidence="2" key="1">
    <citation type="submission" date="2017-03" db="EMBL/GenBank/DDBJ databases">
        <title>Genomes of endolithic fungi from Antarctica.</title>
        <authorList>
            <person name="Coleine C."/>
            <person name="Masonjones S."/>
            <person name="Stajich J.E."/>
        </authorList>
    </citation>
    <scope>NUCLEOTIDE SEQUENCE [LARGE SCALE GENOMIC DNA]</scope>
    <source>
        <strain evidence="2">CCFEE 5527</strain>
    </source>
</reference>
<gene>
    <name evidence="1" type="ORF">B0A48_14627</name>
</gene>
<keyword evidence="2" id="KW-1185">Reference proteome</keyword>
<dbReference type="InParanoid" id="A0A1V8SLF1"/>
<evidence type="ECO:0000313" key="2">
    <source>
        <dbReference type="Proteomes" id="UP000192596"/>
    </source>
</evidence>
<dbReference type="Proteomes" id="UP000192596">
    <property type="component" value="Unassembled WGS sequence"/>
</dbReference>